<comment type="caution">
    <text evidence="1">The sequence shown here is derived from an EMBL/GenBank/DDBJ whole genome shotgun (WGS) entry which is preliminary data.</text>
</comment>
<keyword evidence="2" id="KW-1185">Reference proteome</keyword>
<proteinExistence type="predicted"/>
<protein>
    <submittedName>
        <fullName evidence="1">Uncharacterized protein</fullName>
    </submittedName>
</protein>
<reference evidence="2" key="1">
    <citation type="journal article" date="2019" name="Int. J. Syst. Evol. Microbiol.">
        <title>The Global Catalogue of Microorganisms (GCM) 10K type strain sequencing project: providing services to taxonomists for standard genome sequencing and annotation.</title>
        <authorList>
            <consortium name="The Broad Institute Genomics Platform"/>
            <consortium name="The Broad Institute Genome Sequencing Center for Infectious Disease"/>
            <person name="Wu L."/>
            <person name="Ma J."/>
        </authorList>
    </citation>
    <scope>NUCLEOTIDE SEQUENCE [LARGE SCALE GENOMIC DNA]</scope>
    <source>
        <strain evidence="2">JCM 5052</strain>
    </source>
</reference>
<name>A0ABP3P194_9ACTN</name>
<evidence type="ECO:0000313" key="2">
    <source>
        <dbReference type="Proteomes" id="UP001501576"/>
    </source>
</evidence>
<evidence type="ECO:0000313" key="1">
    <source>
        <dbReference type="EMBL" id="GAA0558212.1"/>
    </source>
</evidence>
<dbReference type="Proteomes" id="UP001501576">
    <property type="component" value="Unassembled WGS sequence"/>
</dbReference>
<gene>
    <name evidence="1" type="ORF">GCM10010390_70680</name>
</gene>
<dbReference type="EMBL" id="BAAABZ010000072">
    <property type="protein sequence ID" value="GAA0558212.1"/>
    <property type="molecule type" value="Genomic_DNA"/>
</dbReference>
<sequence>MLCEGAAALGGGRAFVVRIQPLRRLRSGVRGGAPAGARGRSLPTRRSRILMLREGAGWGLSAGGAHGPHSVFAPGGPGYAFAGGRPTLEERVERAERGASLARLDIAL</sequence>
<accession>A0ABP3P194</accession>
<organism evidence="1 2">
    <name type="scientific">Streptomyces mordarskii</name>
    <dbReference type="NCBI Taxonomy" id="1226758"/>
    <lineage>
        <taxon>Bacteria</taxon>
        <taxon>Bacillati</taxon>
        <taxon>Actinomycetota</taxon>
        <taxon>Actinomycetes</taxon>
        <taxon>Kitasatosporales</taxon>
        <taxon>Streptomycetaceae</taxon>
        <taxon>Streptomyces</taxon>
    </lineage>
</organism>